<dbReference type="InterPro" id="IPR050306">
    <property type="entry name" value="PfkB_Carbo_kinase"/>
</dbReference>
<dbReference type="RefSeq" id="WP_171837503.1">
    <property type="nucleotide sequence ID" value="NZ_CP053708.1"/>
</dbReference>
<evidence type="ECO:0000313" key="6">
    <source>
        <dbReference type="Proteomes" id="UP000500767"/>
    </source>
</evidence>
<dbReference type="CDD" id="cd01166">
    <property type="entry name" value="KdgK"/>
    <property type="match status" value="1"/>
</dbReference>
<evidence type="ECO:0000313" key="5">
    <source>
        <dbReference type="EMBL" id="QKE89377.1"/>
    </source>
</evidence>
<evidence type="ECO:0000259" key="4">
    <source>
        <dbReference type="Pfam" id="PF00294"/>
    </source>
</evidence>
<protein>
    <submittedName>
        <fullName evidence="5">Sugar kinase</fullName>
    </submittedName>
</protein>
<proteinExistence type="inferred from homology"/>
<dbReference type="InterPro" id="IPR002173">
    <property type="entry name" value="Carboh/pur_kinase_PfkB_CS"/>
</dbReference>
<keyword evidence="3 5" id="KW-0418">Kinase</keyword>
<dbReference type="AlphaFoldDB" id="A0A6M8HM17"/>
<sequence length="306" mass="32563">MLVAIGECMVEIAPAGDGNYKFGYAGDTFNAAWACRMLSPADDAVRYATAIGTDWISDQLLEFMAGSGLDLSSVTRNPARSVGLYAIKLEDGERSFAYWRSGSAATALADDPGLLESSLRGANQALFSGITLAILPQDGRDNLYRALSKARDNGTRIILDPNYRARLWPSADTARAELTRFSRIANCVLPSFSDEADLFGDTSPEMTADRFTDLGVDEVIVKDGPAPALCAWDGHRAFVPSITVDTVVDTTGAGDAFNGAYLAARSQGAVPSAAAAFAHEVAAISVQTRGALIPRDTRQRITSQPQ</sequence>
<keyword evidence="6" id="KW-1185">Reference proteome</keyword>
<name>A0A6M8HM17_9PROT</name>
<evidence type="ECO:0000256" key="3">
    <source>
        <dbReference type="ARBA" id="ARBA00022777"/>
    </source>
</evidence>
<dbReference type="InterPro" id="IPR011611">
    <property type="entry name" value="PfkB_dom"/>
</dbReference>
<dbReference type="InterPro" id="IPR029056">
    <property type="entry name" value="Ribokinase-like"/>
</dbReference>
<dbReference type="GO" id="GO:0042840">
    <property type="term" value="P:D-glucuronate catabolic process"/>
    <property type="evidence" value="ECO:0007669"/>
    <property type="project" value="TreeGrafter"/>
</dbReference>
<dbReference type="PROSITE" id="PS00584">
    <property type="entry name" value="PFKB_KINASES_2"/>
    <property type="match status" value="1"/>
</dbReference>
<accession>A0A6M8HM17</accession>
<dbReference type="GO" id="GO:0008673">
    <property type="term" value="F:2-dehydro-3-deoxygluconokinase activity"/>
    <property type="evidence" value="ECO:0007669"/>
    <property type="project" value="TreeGrafter"/>
</dbReference>
<dbReference type="EMBL" id="CP053708">
    <property type="protein sequence ID" value="QKE89377.1"/>
    <property type="molecule type" value="Genomic_DNA"/>
</dbReference>
<organism evidence="5 6">
    <name type="scientific">Lichenicola cladoniae</name>
    <dbReference type="NCBI Taxonomy" id="1484109"/>
    <lineage>
        <taxon>Bacteria</taxon>
        <taxon>Pseudomonadati</taxon>
        <taxon>Pseudomonadota</taxon>
        <taxon>Alphaproteobacteria</taxon>
        <taxon>Acetobacterales</taxon>
        <taxon>Acetobacteraceae</taxon>
        <taxon>Lichenicola</taxon>
    </lineage>
</organism>
<dbReference type="PANTHER" id="PTHR43085:SF15">
    <property type="entry name" value="2-DEHYDRO-3-DEOXYGLUCONOKINASE"/>
    <property type="match status" value="1"/>
</dbReference>
<dbReference type="Pfam" id="PF00294">
    <property type="entry name" value="PfkB"/>
    <property type="match status" value="1"/>
</dbReference>
<dbReference type="PANTHER" id="PTHR43085">
    <property type="entry name" value="HEXOKINASE FAMILY MEMBER"/>
    <property type="match status" value="1"/>
</dbReference>
<comment type="similarity">
    <text evidence="1">Belongs to the carbohydrate kinase PfkB family.</text>
</comment>
<gene>
    <name evidence="5" type="ORF">HN018_04400</name>
</gene>
<evidence type="ECO:0000256" key="1">
    <source>
        <dbReference type="ARBA" id="ARBA00010688"/>
    </source>
</evidence>
<keyword evidence="2" id="KW-0808">Transferase</keyword>
<dbReference type="GO" id="GO:0019698">
    <property type="term" value="P:D-galacturonate catabolic process"/>
    <property type="evidence" value="ECO:0007669"/>
    <property type="project" value="TreeGrafter"/>
</dbReference>
<reference evidence="5 6" key="1">
    <citation type="journal article" date="2014" name="World J. Microbiol. Biotechnol.">
        <title>Biodiversity and physiological characteristics of Antarctic and Arctic lichens-associated bacteria.</title>
        <authorList>
            <person name="Lee Y.M."/>
            <person name="Kim E.H."/>
            <person name="Lee H.K."/>
            <person name="Hong S.G."/>
        </authorList>
    </citation>
    <scope>NUCLEOTIDE SEQUENCE [LARGE SCALE GENOMIC DNA]</scope>
    <source>
        <strain evidence="5 6">PAMC 26569</strain>
    </source>
</reference>
<evidence type="ECO:0000256" key="2">
    <source>
        <dbReference type="ARBA" id="ARBA00022679"/>
    </source>
</evidence>
<dbReference type="Gene3D" id="3.40.1190.20">
    <property type="match status" value="1"/>
</dbReference>
<dbReference type="Proteomes" id="UP000500767">
    <property type="component" value="Chromosome"/>
</dbReference>
<dbReference type="GO" id="GO:0006974">
    <property type="term" value="P:DNA damage response"/>
    <property type="evidence" value="ECO:0007669"/>
    <property type="project" value="TreeGrafter"/>
</dbReference>
<feature type="domain" description="Carbohydrate kinase PfkB" evidence="4">
    <location>
        <begin position="2"/>
        <end position="297"/>
    </location>
</feature>
<dbReference type="GO" id="GO:0005829">
    <property type="term" value="C:cytosol"/>
    <property type="evidence" value="ECO:0007669"/>
    <property type="project" value="TreeGrafter"/>
</dbReference>
<dbReference type="SUPFAM" id="SSF53613">
    <property type="entry name" value="Ribokinase-like"/>
    <property type="match status" value="1"/>
</dbReference>
<dbReference type="KEGG" id="lck:HN018_04400"/>